<evidence type="ECO:0000259" key="7">
    <source>
        <dbReference type="Pfam" id="PF17146"/>
    </source>
</evidence>
<dbReference type="AlphaFoldDB" id="A0A8J4Q432"/>
<evidence type="ECO:0000256" key="3">
    <source>
        <dbReference type="ARBA" id="ARBA00022723"/>
    </source>
</evidence>
<protein>
    <submittedName>
        <fullName evidence="8">Uncharacterized protein</fullName>
    </submittedName>
</protein>
<organism evidence="8 9">
    <name type="scientific">Polysphondylium violaceum</name>
    <dbReference type="NCBI Taxonomy" id="133409"/>
    <lineage>
        <taxon>Eukaryota</taxon>
        <taxon>Amoebozoa</taxon>
        <taxon>Evosea</taxon>
        <taxon>Eumycetozoa</taxon>
        <taxon>Dictyostelia</taxon>
        <taxon>Dictyosteliales</taxon>
        <taxon>Dictyosteliaceae</taxon>
        <taxon>Polysphondylium</taxon>
    </lineage>
</organism>
<feature type="compositionally biased region" description="Acidic residues" evidence="5">
    <location>
        <begin position="29"/>
        <end position="40"/>
    </location>
</feature>
<dbReference type="Pfam" id="PF08772">
    <property type="entry name" value="Zn_ribbon_NOB1"/>
    <property type="match status" value="1"/>
</dbReference>
<feature type="compositionally biased region" description="Acidic residues" evidence="5">
    <location>
        <begin position="273"/>
        <end position="284"/>
    </location>
</feature>
<dbReference type="EMBL" id="AJWJ01000005">
    <property type="protein sequence ID" value="KAF2078412.1"/>
    <property type="molecule type" value="Genomic_DNA"/>
</dbReference>
<dbReference type="PANTHER" id="PTHR12814:SF2">
    <property type="entry name" value="RNA-BINDING PROTEIN NOB1"/>
    <property type="match status" value="1"/>
</dbReference>
<proteinExistence type="inferred from homology"/>
<accession>A0A8J4Q432</accession>
<dbReference type="GO" id="GO:0004521">
    <property type="term" value="F:RNA endonuclease activity"/>
    <property type="evidence" value="ECO:0007669"/>
    <property type="project" value="TreeGrafter"/>
</dbReference>
<feature type="region of interest" description="Disordered" evidence="5">
    <location>
        <begin position="179"/>
        <end position="302"/>
    </location>
</feature>
<dbReference type="Gene3D" id="6.20.210.10">
    <property type="entry name" value="Nin one binding (NOB1), Zn-ribbon-like"/>
    <property type="match status" value="1"/>
</dbReference>
<dbReference type="Gene3D" id="3.40.50.1010">
    <property type="entry name" value="5'-nuclease"/>
    <property type="match status" value="1"/>
</dbReference>
<evidence type="ECO:0000259" key="6">
    <source>
        <dbReference type="Pfam" id="PF08772"/>
    </source>
</evidence>
<dbReference type="GO" id="GO:0030688">
    <property type="term" value="C:preribosome, small subunit precursor"/>
    <property type="evidence" value="ECO:0007669"/>
    <property type="project" value="TreeGrafter"/>
</dbReference>
<name>A0A8J4Q432_9MYCE</name>
<dbReference type="Proteomes" id="UP000695562">
    <property type="component" value="Unassembled WGS sequence"/>
</dbReference>
<dbReference type="InterPro" id="IPR036283">
    <property type="entry name" value="NOB1_Zf-like_sf"/>
</dbReference>
<reference evidence="8" key="1">
    <citation type="submission" date="2020-01" db="EMBL/GenBank/DDBJ databases">
        <title>Development of genomics and gene disruption for Polysphondylium violaceum indicates a role for the polyketide synthase stlB in stalk morphogenesis.</title>
        <authorList>
            <person name="Narita B."/>
            <person name="Kawabe Y."/>
            <person name="Kin K."/>
            <person name="Saito T."/>
            <person name="Gibbs R."/>
            <person name="Kuspa A."/>
            <person name="Muzny D."/>
            <person name="Queller D."/>
            <person name="Richards S."/>
            <person name="Strassman J."/>
            <person name="Sucgang R."/>
            <person name="Worley K."/>
            <person name="Schaap P."/>
        </authorList>
    </citation>
    <scope>NUCLEOTIDE SEQUENCE</scope>
    <source>
        <strain evidence="8">QSvi11</strain>
    </source>
</reference>
<dbReference type="GO" id="GO:0005737">
    <property type="term" value="C:cytoplasm"/>
    <property type="evidence" value="ECO:0007669"/>
    <property type="project" value="UniProtKB-ARBA"/>
</dbReference>
<dbReference type="GO" id="GO:0046872">
    <property type="term" value="F:metal ion binding"/>
    <property type="evidence" value="ECO:0007669"/>
    <property type="project" value="UniProtKB-KW"/>
</dbReference>
<dbReference type="GO" id="GO:0016787">
    <property type="term" value="F:hydrolase activity"/>
    <property type="evidence" value="ECO:0007669"/>
    <property type="project" value="UniProtKB-KW"/>
</dbReference>
<dbReference type="GO" id="GO:0031981">
    <property type="term" value="C:nuclear lumen"/>
    <property type="evidence" value="ECO:0007669"/>
    <property type="project" value="UniProtKB-ARBA"/>
</dbReference>
<evidence type="ECO:0000256" key="5">
    <source>
        <dbReference type="SAM" id="MobiDB-lite"/>
    </source>
</evidence>
<feature type="domain" description="Nin one binding (NOB1) Zn-ribbon-like" evidence="6">
    <location>
        <begin position="404"/>
        <end position="475"/>
    </location>
</feature>
<keyword evidence="3" id="KW-0479">Metal-binding</keyword>
<gene>
    <name evidence="8" type="ORF">CYY_000279</name>
</gene>
<dbReference type="CDD" id="cd09876">
    <property type="entry name" value="PIN_Nob1-like"/>
    <property type="match status" value="1"/>
</dbReference>
<comment type="similarity">
    <text evidence="1">Belongs to the NOB1 family.</text>
</comment>
<evidence type="ECO:0000313" key="9">
    <source>
        <dbReference type="Proteomes" id="UP000695562"/>
    </source>
</evidence>
<dbReference type="FunFam" id="3.40.50.1010:FF:000020">
    <property type="entry name" value="20S-pre-rRNA D-site endonuclease NOB1"/>
    <property type="match status" value="1"/>
</dbReference>
<keyword evidence="2" id="KW-0540">Nuclease</keyword>
<dbReference type="InterPro" id="IPR014881">
    <property type="entry name" value="NOB1_Zn-bd"/>
</dbReference>
<keyword evidence="4" id="KW-0378">Hydrolase</keyword>
<comment type="caution">
    <text evidence="8">The sequence shown here is derived from an EMBL/GenBank/DDBJ whole genome shotgun (WGS) entry which is preliminary data.</text>
</comment>
<keyword evidence="9" id="KW-1185">Reference proteome</keyword>
<dbReference type="Pfam" id="PF17146">
    <property type="entry name" value="PIN_6"/>
    <property type="match status" value="1"/>
</dbReference>
<evidence type="ECO:0000256" key="4">
    <source>
        <dbReference type="ARBA" id="ARBA00022801"/>
    </source>
</evidence>
<feature type="region of interest" description="Disordered" evidence="5">
    <location>
        <begin position="1"/>
        <end position="40"/>
    </location>
</feature>
<feature type="compositionally biased region" description="Low complexity" evidence="5">
    <location>
        <begin position="285"/>
        <end position="294"/>
    </location>
</feature>
<evidence type="ECO:0000256" key="2">
    <source>
        <dbReference type="ARBA" id="ARBA00022722"/>
    </source>
</evidence>
<evidence type="ECO:0000256" key="1">
    <source>
        <dbReference type="ARBA" id="ARBA00005858"/>
    </source>
</evidence>
<dbReference type="GO" id="GO:0030490">
    <property type="term" value="P:maturation of SSU-rRNA"/>
    <property type="evidence" value="ECO:0007669"/>
    <property type="project" value="TreeGrafter"/>
</dbReference>
<feature type="domain" description="Ribonuclease PIN" evidence="7">
    <location>
        <begin position="85"/>
        <end position="171"/>
    </location>
</feature>
<dbReference type="InterPro" id="IPR033411">
    <property type="entry name" value="Ribonuclease_PIN"/>
</dbReference>
<feature type="compositionally biased region" description="Low complexity" evidence="5">
    <location>
        <begin position="211"/>
        <end position="237"/>
    </location>
</feature>
<feature type="compositionally biased region" description="Basic and acidic residues" evidence="5">
    <location>
        <begin position="195"/>
        <end position="210"/>
    </location>
</feature>
<sequence length="551" mass="62220">MSFAAAILNAMEAEKRKEEQQQQQQVTEQETEEEEDLTEEQLNELNNLSINHDDDPFGQRVFTSSTGDDQKTLAITNEKITATHLVVDTNAIISGVRLETLGKELWTIPEVLEEVIDSRSKEFLDHFPFEIKTRQPSPQSVAAVTEFSRLTGDYPSLSVVDIKIIALTYTLEAEKNGIDNIKTKPAPTPVYNNNKKKEFTPKEKKVEEKPTATTTTTTTTTTTDTTTTTEASTATPTDKPQKKKRRQKKKPANKAATTTTTTTTGSVEKDTCCDEEEKDEEEENTVNNNNTNTISKKKEKKNALKVDLSKLEESEPQVDPKEVLRQLKEKQREEAEERKKNRVYQEGDEGEWITPDNLAQTVSLQRCIDETIHYDVGCITKDFSMQNVILQMNLNLLSVDGLVIKQVKQFVLKCVACLNFTLNMDKIFCEHCGGKTLYKAMTFVDKHGNHRVSQGSGKQFNLRGTIYSIPKVKGGKKHNDIILTEDQYLHRLRVTGQLYKKKASKEVNLDDLEMGFGNKTIPDDIVIGYGNRNPNIARKSIGKKNKSISIF</sequence>
<dbReference type="SUPFAM" id="SSF144206">
    <property type="entry name" value="NOB1 zinc finger-like"/>
    <property type="match status" value="1"/>
</dbReference>
<evidence type="ECO:0000313" key="8">
    <source>
        <dbReference type="EMBL" id="KAF2078412.1"/>
    </source>
</evidence>
<feature type="compositionally biased region" description="Basic residues" evidence="5">
    <location>
        <begin position="241"/>
        <end position="252"/>
    </location>
</feature>
<dbReference type="OrthoDB" id="446759at2759"/>
<dbReference type="InterPro" id="IPR039907">
    <property type="entry name" value="NOB1"/>
</dbReference>
<dbReference type="PANTHER" id="PTHR12814">
    <property type="entry name" value="RNA-BINDING PROTEIN NOB1"/>
    <property type="match status" value="1"/>
</dbReference>